<dbReference type="CDD" id="cd10912">
    <property type="entry name" value="PIN_YacP-like"/>
    <property type="match status" value="1"/>
</dbReference>
<gene>
    <name evidence="1" type="ordered locus">PTH_0300</name>
</gene>
<dbReference type="PANTHER" id="PTHR34547">
    <property type="entry name" value="YACP-LIKE NYN DOMAIN PROTEIN"/>
    <property type="match status" value="1"/>
</dbReference>
<dbReference type="AlphaFoldDB" id="A5D5J8"/>
<sequence length="170" mass="19763">MKEFLVVDGYNIIHAWPEFEKLRDARLEHARSKLVSVLANYSPLSGQKIFVVFDAHQVKNYAEKTEIVDGIAVIYTRQGETADAFIERLVGDLLKEGPVYVATSDWAEQSVVFGRGAYRLTPEELRRQVNRTRIEHEKHCKQDTPADGYLENRLLDRVRSKFEKWRRGKK</sequence>
<evidence type="ECO:0000313" key="1">
    <source>
        <dbReference type="EMBL" id="BAF58481.1"/>
    </source>
</evidence>
<dbReference type="Pfam" id="PF05991">
    <property type="entry name" value="NYN_YacP"/>
    <property type="match status" value="1"/>
</dbReference>
<reference evidence="2" key="1">
    <citation type="journal article" date="2008" name="Genome Res.">
        <title>The genome of Pelotomaculum thermopropionicum reveals niche-associated evolution in anaerobic microbiota.</title>
        <authorList>
            <person name="Kosaka T."/>
            <person name="Kato S."/>
            <person name="Shimoyama T."/>
            <person name="Ishii S."/>
            <person name="Abe T."/>
            <person name="Watanabe K."/>
        </authorList>
    </citation>
    <scope>NUCLEOTIDE SEQUENCE [LARGE SCALE GENOMIC DNA]</scope>
    <source>
        <strain evidence="2">DSM 13744 / JCM 10971 / SI</strain>
    </source>
</reference>
<organism evidence="1 2">
    <name type="scientific">Pelotomaculum thermopropionicum (strain DSM 13744 / JCM 10971 / SI)</name>
    <dbReference type="NCBI Taxonomy" id="370438"/>
    <lineage>
        <taxon>Bacteria</taxon>
        <taxon>Bacillati</taxon>
        <taxon>Bacillota</taxon>
        <taxon>Clostridia</taxon>
        <taxon>Eubacteriales</taxon>
        <taxon>Desulfotomaculaceae</taxon>
        <taxon>Pelotomaculum</taxon>
    </lineage>
</organism>
<dbReference type="eggNOG" id="COG3688">
    <property type="taxonomic scope" value="Bacteria"/>
</dbReference>
<dbReference type="PANTHER" id="PTHR34547:SF1">
    <property type="entry name" value="YACP-LIKE NYN DOMAIN PROTEIN"/>
    <property type="match status" value="1"/>
</dbReference>
<name>A5D5J8_PELTS</name>
<accession>A5D5J8</accession>
<dbReference type="STRING" id="370438.PTH_0300"/>
<dbReference type="HOGENOM" id="CLU_101326_1_0_9"/>
<dbReference type="Proteomes" id="UP000006556">
    <property type="component" value="Chromosome"/>
</dbReference>
<proteinExistence type="predicted"/>
<keyword evidence="2" id="KW-1185">Reference proteome</keyword>
<evidence type="ECO:0000313" key="2">
    <source>
        <dbReference type="Proteomes" id="UP000006556"/>
    </source>
</evidence>
<dbReference type="KEGG" id="pth:PTH_0300"/>
<dbReference type="EMBL" id="AP009389">
    <property type="protein sequence ID" value="BAF58481.1"/>
    <property type="molecule type" value="Genomic_DNA"/>
</dbReference>
<protein>
    <submittedName>
        <fullName evidence="1">Predicted RNA binding protein</fullName>
    </submittedName>
</protein>
<dbReference type="InterPro" id="IPR010298">
    <property type="entry name" value="YacP-like"/>
</dbReference>